<name>A0A6V8L180_9ACTN</name>
<sequence>MTILTNPAGRLHALLTAYRETASSNITILQTWAKVLAADTDVLAVRELALAAALLPQLEIAVTNTGDMYQRAIVDLHMYAWASPIFFPEHHARQNPSPGPDLVDAGALVSLGGVSSFLNATASEGRIPAEDQLSKLKQQISEVIDDVPNTSDLPAEIRQFLLDRLYDIAWAIDHLRLTGPEGVKAATERLAGAVAVSAPTRSHPIIKRALEAAGAAWIAFSSGPIVQKGIESWTEVFKALPPGP</sequence>
<dbReference type="RefSeq" id="WP_173078243.1">
    <property type="nucleotide sequence ID" value="NZ_BAABJB010000041.1"/>
</dbReference>
<reference evidence="1 2" key="1">
    <citation type="submission" date="2020-03" db="EMBL/GenBank/DDBJ databases">
        <title>Whole genome shotgun sequence of Phytohabitans rumicis NBRC 108638.</title>
        <authorList>
            <person name="Komaki H."/>
            <person name="Tamura T."/>
        </authorList>
    </citation>
    <scope>NUCLEOTIDE SEQUENCE [LARGE SCALE GENOMIC DNA]</scope>
    <source>
        <strain evidence="1 2">NBRC 108638</strain>
    </source>
</reference>
<organism evidence="1 2">
    <name type="scientific">Phytohabitans rumicis</name>
    <dbReference type="NCBI Taxonomy" id="1076125"/>
    <lineage>
        <taxon>Bacteria</taxon>
        <taxon>Bacillati</taxon>
        <taxon>Actinomycetota</taxon>
        <taxon>Actinomycetes</taxon>
        <taxon>Micromonosporales</taxon>
        <taxon>Micromonosporaceae</taxon>
    </lineage>
</organism>
<comment type="caution">
    <text evidence="1">The sequence shown here is derived from an EMBL/GenBank/DDBJ whole genome shotgun (WGS) entry which is preliminary data.</text>
</comment>
<dbReference type="Proteomes" id="UP000482960">
    <property type="component" value="Unassembled WGS sequence"/>
</dbReference>
<dbReference type="EMBL" id="BLPG01000001">
    <property type="protein sequence ID" value="GFJ91043.1"/>
    <property type="molecule type" value="Genomic_DNA"/>
</dbReference>
<evidence type="ECO:0000313" key="2">
    <source>
        <dbReference type="Proteomes" id="UP000482960"/>
    </source>
</evidence>
<gene>
    <name evidence="1" type="ORF">Prum_046850</name>
</gene>
<keyword evidence="2" id="KW-1185">Reference proteome</keyword>
<dbReference type="AlphaFoldDB" id="A0A6V8L180"/>
<proteinExistence type="predicted"/>
<accession>A0A6V8L180</accession>
<reference evidence="1 2" key="2">
    <citation type="submission" date="2020-03" db="EMBL/GenBank/DDBJ databases">
        <authorList>
            <person name="Ichikawa N."/>
            <person name="Kimura A."/>
            <person name="Kitahashi Y."/>
            <person name="Uohara A."/>
        </authorList>
    </citation>
    <scope>NUCLEOTIDE SEQUENCE [LARGE SCALE GENOMIC DNA]</scope>
    <source>
        <strain evidence="1 2">NBRC 108638</strain>
    </source>
</reference>
<evidence type="ECO:0000313" key="1">
    <source>
        <dbReference type="EMBL" id="GFJ91043.1"/>
    </source>
</evidence>
<protein>
    <submittedName>
        <fullName evidence="1">Uncharacterized protein</fullName>
    </submittedName>
</protein>